<proteinExistence type="predicted"/>
<sequence>MAKTNLIFALAFLCALFISAHAIRFSKIEKDEYYSGKQVTKTLISDHNEMKYSQGIREADHDALAAASKSDTNDFRPTSPGHSPSIGHSTPPNGH</sequence>
<evidence type="ECO:0000313" key="4">
    <source>
        <dbReference type="Proteomes" id="UP001396334"/>
    </source>
</evidence>
<organism evidence="3 4">
    <name type="scientific">Hibiscus sabdariffa</name>
    <name type="common">roselle</name>
    <dbReference type="NCBI Taxonomy" id="183260"/>
    <lineage>
        <taxon>Eukaryota</taxon>
        <taxon>Viridiplantae</taxon>
        <taxon>Streptophyta</taxon>
        <taxon>Embryophyta</taxon>
        <taxon>Tracheophyta</taxon>
        <taxon>Spermatophyta</taxon>
        <taxon>Magnoliopsida</taxon>
        <taxon>eudicotyledons</taxon>
        <taxon>Gunneridae</taxon>
        <taxon>Pentapetalae</taxon>
        <taxon>rosids</taxon>
        <taxon>malvids</taxon>
        <taxon>Malvales</taxon>
        <taxon>Malvaceae</taxon>
        <taxon>Malvoideae</taxon>
        <taxon>Hibiscus</taxon>
    </lineage>
</organism>
<comment type="caution">
    <text evidence="3">The sequence shown here is derived from an EMBL/GenBank/DDBJ whole genome shotgun (WGS) entry which is preliminary data.</text>
</comment>
<gene>
    <name evidence="3" type="ORF">V6N11_003490</name>
</gene>
<evidence type="ECO:0000256" key="2">
    <source>
        <dbReference type="SAM" id="SignalP"/>
    </source>
</evidence>
<dbReference type="EMBL" id="JBBPBN010000015">
    <property type="protein sequence ID" value="KAK9023265.1"/>
    <property type="molecule type" value="Genomic_DNA"/>
</dbReference>
<evidence type="ECO:0000313" key="3">
    <source>
        <dbReference type="EMBL" id="KAK9023265.1"/>
    </source>
</evidence>
<feature type="signal peptide" evidence="2">
    <location>
        <begin position="1"/>
        <end position="22"/>
    </location>
</feature>
<accession>A0ABR2SDG3</accession>
<keyword evidence="4" id="KW-1185">Reference proteome</keyword>
<feature type="chain" id="PRO_5046348459" evidence="2">
    <location>
        <begin position="23"/>
        <end position="95"/>
    </location>
</feature>
<feature type="compositionally biased region" description="Polar residues" evidence="1">
    <location>
        <begin position="80"/>
        <end position="95"/>
    </location>
</feature>
<reference evidence="3 4" key="1">
    <citation type="journal article" date="2024" name="G3 (Bethesda)">
        <title>Genome assembly of Hibiscus sabdariffa L. provides insights into metabolisms of medicinal natural products.</title>
        <authorList>
            <person name="Kim T."/>
        </authorList>
    </citation>
    <scope>NUCLEOTIDE SEQUENCE [LARGE SCALE GENOMIC DNA]</scope>
    <source>
        <strain evidence="3">TK-2024</strain>
        <tissue evidence="3">Old leaves</tissue>
    </source>
</reference>
<protein>
    <submittedName>
        <fullName evidence="3">Uncharacterized protein</fullName>
    </submittedName>
</protein>
<evidence type="ECO:0000256" key="1">
    <source>
        <dbReference type="SAM" id="MobiDB-lite"/>
    </source>
</evidence>
<dbReference type="Proteomes" id="UP001396334">
    <property type="component" value="Unassembled WGS sequence"/>
</dbReference>
<feature type="region of interest" description="Disordered" evidence="1">
    <location>
        <begin position="62"/>
        <end position="95"/>
    </location>
</feature>
<keyword evidence="2" id="KW-0732">Signal</keyword>
<name>A0ABR2SDG3_9ROSI</name>